<evidence type="ECO:0000313" key="1">
    <source>
        <dbReference type="EMBL" id="OHA23539.1"/>
    </source>
</evidence>
<protein>
    <submittedName>
        <fullName evidence="1">Uncharacterized protein</fullName>
    </submittedName>
</protein>
<dbReference type="EMBL" id="MHRK01000031">
    <property type="protein sequence ID" value="OHA23539.1"/>
    <property type="molecule type" value="Genomic_DNA"/>
</dbReference>
<organism evidence="1 2">
    <name type="scientific">Candidatus Taylorbacteria bacterium RIFCSPHIGHO2_02_FULL_43_32b</name>
    <dbReference type="NCBI Taxonomy" id="1802306"/>
    <lineage>
        <taxon>Bacteria</taxon>
        <taxon>Candidatus Tayloriibacteriota</taxon>
    </lineage>
</organism>
<comment type="caution">
    <text evidence="1">The sequence shown here is derived from an EMBL/GenBank/DDBJ whole genome shotgun (WGS) entry which is preliminary data.</text>
</comment>
<dbReference type="AlphaFoldDB" id="A0A1G2MK46"/>
<evidence type="ECO:0000313" key="2">
    <source>
        <dbReference type="Proteomes" id="UP000177130"/>
    </source>
</evidence>
<dbReference type="Proteomes" id="UP000177130">
    <property type="component" value="Unassembled WGS sequence"/>
</dbReference>
<reference evidence="1 2" key="1">
    <citation type="journal article" date="2016" name="Nat. Commun.">
        <title>Thousands of microbial genomes shed light on interconnected biogeochemical processes in an aquifer system.</title>
        <authorList>
            <person name="Anantharaman K."/>
            <person name="Brown C.T."/>
            <person name="Hug L.A."/>
            <person name="Sharon I."/>
            <person name="Castelle C.J."/>
            <person name="Probst A.J."/>
            <person name="Thomas B.C."/>
            <person name="Singh A."/>
            <person name="Wilkins M.J."/>
            <person name="Karaoz U."/>
            <person name="Brodie E.L."/>
            <person name="Williams K.H."/>
            <person name="Hubbard S.S."/>
            <person name="Banfield J.F."/>
        </authorList>
    </citation>
    <scope>NUCLEOTIDE SEQUENCE [LARGE SCALE GENOMIC DNA]</scope>
</reference>
<name>A0A1G2MK46_9BACT</name>
<dbReference type="STRING" id="1802306.A3C72_04810"/>
<proteinExistence type="predicted"/>
<sequence length="93" mass="10858">MAMENFDAEGEAYLAEIDEIKNQLLAIHSGMDESTDPEERIWAENYQKRFSELVGNDKELLEKYKIGSAEDKIRIVKEADEKLFSFNPEREQE</sequence>
<gene>
    <name evidence="1" type="ORF">A3C72_04810</name>
</gene>
<accession>A0A1G2MK46</accession>